<feature type="region of interest" description="Disordered" evidence="1">
    <location>
        <begin position="1"/>
        <end position="27"/>
    </location>
</feature>
<sequence length="83" mass="9284">METQRLPSPEKVSKNEKRPLANRKASMQKPEIVIDEISPCRISISAGGNTTFRRSSDDCLRRSSSEIIGGVVLPSQTNNEKRR</sequence>
<evidence type="ECO:0000313" key="3">
    <source>
        <dbReference type="Proteomes" id="UP001331761"/>
    </source>
</evidence>
<evidence type="ECO:0000256" key="1">
    <source>
        <dbReference type="SAM" id="MobiDB-lite"/>
    </source>
</evidence>
<comment type="caution">
    <text evidence="2">The sequence shown here is derived from an EMBL/GenBank/DDBJ whole genome shotgun (WGS) entry which is preliminary data.</text>
</comment>
<dbReference type="EMBL" id="WIXE01001394">
    <property type="protein sequence ID" value="KAK5985736.1"/>
    <property type="molecule type" value="Genomic_DNA"/>
</dbReference>
<dbReference type="Proteomes" id="UP001331761">
    <property type="component" value="Unassembled WGS sequence"/>
</dbReference>
<protein>
    <submittedName>
        <fullName evidence="2">Uncharacterized protein</fullName>
    </submittedName>
</protein>
<reference evidence="2 3" key="1">
    <citation type="submission" date="2019-10" db="EMBL/GenBank/DDBJ databases">
        <title>Assembly and Annotation for the nematode Trichostrongylus colubriformis.</title>
        <authorList>
            <person name="Martin J."/>
        </authorList>
    </citation>
    <scope>NUCLEOTIDE SEQUENCE [LARGE SCALE GENOMIC DNA]</scope>
    <source>
        <strain evidence="2">G859</strain>
        <tissue evidence="2">Whole worm</tissue>
    </source>
</reference>
<evidence type="ECO:0000313" key="2">
    <source>
        <dbReference type="EMBL" id="KAK5985736.1"/>
    </source>
</evidence>
<organism evidence="2 3">
    <name type="scientific">Trichostrongylus colubriformis</name>
    <name type="common">Black scour worm</name>
    <dbReference type="NCBI Taxonomy" id="6319"/>
    <lineage>
        <taxon>Eukaryota</taxon>
        <taxon>Metazoa</taxon>
        <taxon>Ecdysozoa</taxon>
        <taxon>Nematoda</taxon>
        <taxon>Chromadorea</taxon>
        <taxon>Rhabditida</taxon>
        <taxon>Rhabditina</taxon>
        <taxon>Rhabditomorpha</taxon>
        <taxon>Strongyloidea</taxon>
        <taxon>Trichostrongylidae</taxon>
        <taxon>Trichostrongylus</taxon>
    </lineage>
</organism>
<accession>A0AAN8FTL3</accession>
<gene>
    <name evidence="2" type="ORF">GCK32_020427</name>
</gene>
<name>A0AAN8FTL3_TRICO</name>
<proteinExistence type="predicted"/>
<keyword evidence="3" id="KW-1185">Reference proteome</keyword>
<dbReference type="AlphaFoldDB" id="A0AAN8FTL3"/>